<dbReference type="PANTHER" id="PTHR10073">
    <property type="entry name" value="DNA MISMATCH REPAIR PROTEIN MLH, PMS, MUTL"/>
    <property type="match status" value="1"/>
</dbReference>
<keyword evidence="9" id="KW-0540">Nuclease</keyword>
<evidence type="ECO:0000256" key="4">
    <source>
        <dbReference type="ARBA" id="ARBA00023204"/>
    </source>
</evidence>
<evidence type="ECO:0000256" key="6">
    <source>
        <dbReference type="SAM" id="MobiDB-lite"/>
    </source>
</evidence>
<dbReference type="InterPro" id="IPR038973">
    <property type="entry name" value="MutL/Mlh/Pms-like"/>
</dbReference>
<evidence type="ECO:0000256" key="2">
    <source>
        <dbReference type="ARBA" id="ARBA00021975"/>
    </source>
</evidence>
<dbReference type="InterPro" id="IPR014762">
    <property type="entry name" value="DNA_mismatch_repair_CS"/>
</dbReference>
<evidence type="ECO:0000256" key="5">
    <source>
        <dbReference type="HAMAP-Rule" id="MF_00149"/>
    </source>
</evidence>
<evidence type="ECO:0000259" key="8">
    <source>
        <dbReference type="SMART" id="SM01340"/>
    </source>
</evidence>
<keyword evidence="9" id="KW-0378">Hydrolase</keyword>
<feature type="domain" description="DNA mismatch repair protein S5" evidence="8">
    <location>
        <begin position="212"/>
        <end position="330"/>
    </location>
</feature>
<dbReference type="CDD" id="cd16926">
    <property type="entry name" value="HATPase_MutL-MLH-PMS-like"/>
    <property type="match status" value="1"/>
</dbReference>
<evidence type="ECO:0000256" key="3">
    <source>
        <dbReference type="ARBA" id="ARBA00022763"/>
    </source>
</evidence>
<dbReference type="FunFam" id="3.30.565.10:FF:000003">
    <property type="entry name" value="DNA mismatch repair endonuclease MutL"/>
    <property type="match status" value="1"/>
</dbReference>
<feature type="region of interest" description="Disordered" evidence="6">
    <location>
        <begin position="118"/>
        <end position="141"/>
    </location>
</feature>
<dbReference type="GO" id="GO:0030983">
    <property type="term" value="F:mismatched DNA binding"/>
    <property type="evidence" value="ECO:0007669"/>
    <property type="project" value="InterPro"/>
</dbReference>
<dbReference type="InterPro" id="IPR014721">
    <property type="entry name" value="Ribsml_uS5_D2-typ_fold_subgr"/>
</dbReference>
<comment type="caution">
    <text evidence="9">The sequence shown here is derived from an EMBL/GenBank/DDBJ whole genome shotgun (WGS) entry which is preliminary data.</text>
</comment>
<dbReference type="Gene3D" id="3.30.1540.20">
    <property type="entry name" value="MutL, C-terminal domain, dimerisation subdomain"/>
    <property type="match status" value="1"/>
</dbReference>
<dbReference type="CDD" id="cd03482">
    <property type="entry name" value="MutL_Trans_MutL"/>
    <property type="match status" value="1"/>
</dbReference>
<dbReference type="Proteomes" id="UP000317355">
    <property type="component" value="Unassembled WGS sequence"/>
</dbReference>
<dbReference type="InterPro" id="IPR036890">
    <property type="entry name" value="HATPase_C_sf"/>
</dbReference>
<dbReference type="GO" id="GO:0032300">
    <property type="term" value="C:mismatch repair complex"/>
    <property type="evidence" value="ECO:0007669"/>
    <property type="project" value="InterPro"/>
</dbReference>
<protein>
    <recommendedName>
        <fullName evidence="2 5">DNA mismatch repair protein MutL</fullName>
    </recommendedName>
</protein>
<reference evidence="9 10" key="1">
    <citation type="submission" date="2019-07" db="EMBL/GenBank/DDBJ databases">
        <title>The pathways for chlorine oxyanion respiration interact through the shared metabolite chlorate.</title>
        <authorList>
            <person name="Barnum T.P."/>
            <person name="Cheng Y."/>
            <person name="Hill K.A."/>
            <person name="Lucas L.N."/>
            <person name="Carlson H.K."/>
            <person name="Coates J.D."/>
        </authorList>
    </citation>
    <scope>NUCLEOTIDE SEQUENCE [LARGE SCALE GENOMIC DNA]</scope>
    <source>
        <strain evidence="9">BK-3</strain>
    </source>
</reference>
<dbReference type="Pfam" id="PF01119">
    <property type="entry name" value="DNA_mis_repair"/>
    <property type="match status" value="1"/>
</dbReference>
<dbReference type="PANTHER" id="PTHR10073:SF12">
    <property type="entry name" value="DNA MISMATCH REPAIR PROTEIN MLH1"/>
    <property type="match status" value="1"/>
</dbReference>
<dbReference type="SMART" id="SM00853">
    <property type="entry name" value="MutL_C"/>
    <property type="match status" value="1"/>
</dbReference>
<dbReference type="Gene3D" id="3.30.565.10">
    <property type="entry name" value="Histidine kinase-like ATPase, C-terminal domain"/>
    <property type="match status" value="1"/>
</dbReference>
<dbReference type="FunFam" id="3.30.230.10:FF:000013">
    <property type="entry name" value="DNA mismatch repair endonuclease MutL"/>
    <property type="match status" value="1"/>
</dbReference>
<dbReference type="GO" id="GO:0140664">
    <property type="term" value="F:ATP-dependent DNA damage sensor activity"/>
    <property type="evidence" value="ECO:0007669"/>
    <property type="project" value="InterPro"/>
</dbReference>
<evidence type="ECO:0000313" key="9">
    <source>
        <dbReference type="EMBL" id="TVT52429.1"/>
    </source>
</evidence>
<dbReference type="InterPro" id="IPR014790">
    <property type="entry name" value="MutL_C"/>
</dbReference>
<dbReference type="SUPFAM" id="SSF118116">
    <property type="entry name" value="DNA mismatch repair protein MutL"/>
    <property type="match status" value="1"/>
</dbReference>
<keyword evidence="9" id="KW-0255">Endonuclease</keyword>
<dbReference type="SUPFAM" id="SSF54211">
    <property type="entry name" value="Ribosomal protein S5 domain 2-like"/>
    <property type="match status" value="1"/>
</dbReference>
<organism evidence="9 10">
    <name type="scientific">Sedimenticola thiotaurini</name>
    <dbReference type="NCBI Taxonomy" id="1543721"/>
    <lineage>
        <taxon>Bacteria</taxon>
        <taxon>Pseudomonadati</taxon>
        <taxon>Pseudomonadota</taxon>
        <taxon>Gammaproteobacteria</taxon>
        <taxon>Chromatiales</taxon>
        <taxon>Sedimenticolaceae</taxon>
        <taxon>Sedimenticola</taxon>
    </lineage>
</organism>
<dbReference type="NCBIfam" id="TIGR00585">
    <property type="entry name" value="mutl"/>
    <property type="match status" value="1"/>
</dbReference>
<accession>A0A558CUI2</accession>
<dbReference type="InterPro" id="IPR042120">
    <property type="entry name" value="MutL_C_dimsub"/>
</dbReference>
<proteinExistence type="inferred from homology"/>
<dbReference type="EMBL" id="VMRY01000070">
    <property type="protein sequence ID" value="TVT52429.1"/>
    <property type="molecule type" value="Genomic_DNA"/>
</dbReference>
<feature type="region of interest" description="Disordered" evidence="6">
    <location>
        <begin position="379"/>
        <end position="407"/>
    </location>
</feature>
<gene>
    <name evidence="5 9" type="primary">mutL</name>
    <name evidence="9" type="ORF">FHK82_13805</name>
</gene>
<feature type="domain" description="MutL C-terminal dimerisation" evidence="7">
    <location>
        <begin position="412"/>
        <end position="555"/>
    </location>
</feature>
<dbReference type="InterPro" id="IPR037198">
    <property type="entry name" value="MutL_C_sf"/>
</dbReference>
<dbReference type="GO" id="GO:0004519">
    <property type="term" value="F:endonuclease activity"/>
    <property type="evidence" value="ECO:0007669"/>
    <property type="project" value="UniProtKB-KW"/>
</dbReference>
<comment type="function">
    <text evidence="5">This protein is involved in the repair of mismatches in DNA. It is required for dam-dependent methyl-directed DNA mismatch repair. May act as a 'molecular matchmaker', a protein that promotes the formation of a stable complex between two or more DNA-binding proteins in an ATP-dependent manner without itself being part of a final effector complex.</text>
</comment>
<dbReference type="InterPro" id="IPR020568">
    <property type="entry name" value="Ribosomal_Su5_D2-typ_SF"/>
</dbReference>
<dbReference type="InterPro" id="IPR042121">
    <property type="entry name" value="MutL_C_regsub"/>
</dbReference>
<dbReference type="SMART" id="SM01340">
    <property type="entry name" value="DNA_mis_repair"/>
    <property type="match status" value="1"/>
</dbReference>
<keyword evidence="4 5" id="KW-0234">DNA repair</keyword>
<dbReference type="Pfam" id="PF13589">
    <property type="entry name" value="HATPase_c_3"/>
    <property type="match status" value="1"/>
</dbReference>
<dbReference type="GO" id="GO:0016887">
    <property type="term" value="F:ATP hydrolysis activity"/>
    <property type="evidence" value="ECO:0007669"/>
    <property type="project" value="InterPro"/>
</dbReference>
<dbReference type="AlphaFoldDB" id="A0A558CUI2"/>
<evidence type="ECO:0000259" key="7">
    <source>
        <dbReference type="SMART" id="SM00853"/>
    </source>
</evidence>
<comment type="similarity">
    <text evidence="1 5">Belongs to the DNA mismatch repair MutL/HexB family.</text>
</comment>
<dbReference type="PROSITE" id="PS00058">
    <property type="entry name" value="DNA_MISMATCH_REPAIR_1"/>
    <property type="match status" value="1"/>
</dbReference>
<dbReference type="HAMAP" id="MF_00149">
    <property type="entry name" value="DNA_mis_repair"/>
    <property type="match status" value="1"/>
</dbReference>
<dbReference type="SUPFAM" id="SSF55874">
    <property type="entry name" value="ATPase domain of HSP90 chaperone/DNA topoisomerase II/histidine kinase"/>
    <property type="match status" value="1"/>
</dbReference>
<dbReference type="Pfam" id="PF08676">
    <property type="entry name" value="MutL_C"/>
    <property type="match status" value="1"/>
</dbReference>
<dbReference type="Gene3D" id="3.30.1370.100">
    <property type="entry name" value="MutL, C-terminal domain, regulatory subdomain"/>
    <property type="match status" value="1"/>
</dbReference>
<dbReference type="STRING" id="1543721.AAY24_05225"/>
<evidence type="ECO:0000313" key="10">
    <source>
        <dbReference type="Proteomes" id="UP000317355"/>
    </source>
</evidence>
<dbReference type="Gene3D" id="3.30.230.10">
    <property type="match status" value="1"/>
</dbReference>
<dbReference type="GO" id="GO:0005524">
    <property type="term" value="F:ATP binding"/>
    <property type="evidence" value="ECO:0007669"/>
    <property type="project" value="InterPro"/>
</dbReference>
<evidence type="ECO:0000256" key="1">
    <source>
        <dbReference type="ARBA" id="ARBA00006082"/>
    </source>
</evidence>
<sequence>MRIQALSPQLINQIAAGEVIERPASVIKELVENSLDAGATRIEVDIEQGGGKLIRVRDNGLGIHSEDLALALSRHATSKIASLEELECVSSMGFRGEALPSISSVSRLTISTRAEGQSAGWSISGDGGDQTTQPVPDAHPQGTTIEVRDLFYNTPARRKFMRTEKTEFGHIETQLKRLALGRFDVSFSLSHNRKEVFTLPLAERPLEQERRLAGLLGSSFVEQVIHLDREQAGLSLRGWIARPVFSRSQADMQYFYVNGRMVRDKLVTHAVRQAFQDVLFHGRHPAYVLYLDLDPIQVDVNVHPAKHEVRFRDSRMVHGFIYRTLHQMLAETRPGQEVDRNTGEILPVDSAPVFAEAKSSIANVQRPLGFHVKERQPEYQSSFDIQRPAPQANASTDPDPETDSQVPPLGFALAQLKGIYILAENAAGLILVDMHAAHERITYERFKQGLEQGRISSQPLLVPLSVPVSSREAELAIEHQSLFAELGMEVDRLGAETLVVRAIPVLLHGADAEKLLRDILSDIVVHGTSDRIRNDINEVLATMACHGSVRANRRLTVEEMNGLLRDMERTERSDQCNHGRPTWVQLDLNSLDKLFLRGQ</sequence>
<name>A0A558CUI2_9GAMM</name>
<dbReference type="InterPro" id="IPR020667">
    <property type="entry name" value="DNA_mismatch_repair_MutL"/>
</dbReference>
<keyword evidence="3 5" id="KW-0227">DNA damage</keyword>
<dbReference type="InterPro" id="IPR002099">
    <property type="entry name" value="MutL/Mlh/PMS"/>
</dbReference>
<dbReference type="GO" id="GO:0006298">
    <property type="term" value="P:mismatch repair"/>
    <property type="evidence" value="ECO:0007669"/>
    <property type="project" value="UniProtKB-UniRule"/>
</dbReference>
<dbReference type="InterPro" id="IPR013507">
    <property type="entry name" value="DNA_mismatch_S5_2-like"/>
</dbReference>